<dbReference type="Proteomes" id="UP000008461">
    <property type="component" value="Chromosome"/>
</dbReference>
<dbReference type="EMBL" id="CP002691">
    <property type="protein sequence ID" value="AEE50428.1"/>
    <property type="molecule type" value="Genomic_DNA"/>
</dbReference>
<feature type="chain" id="PRO_5003310427" description="Lipoprotein" evidence="1">
    <location>
        <begin position="31"/>
        <end position="140"/>
    </location>
</feature>
<evidence type="ECO:0000313" key="3">
    <source>
        <dbReference type="Proteomes" id="UP000008461"/>
    </source>
</evidence>
<accession>F4KYM2</accession>
<feature type="signal peptide" evidence="1">
    <location>
        <begin position="1"/>
        <end position="30"/>
    </location>
</feature>
<reference key="2">
    <citation type="submission" date="2011-04" db="EMBL/GenBank/DDBJ databases">
        <title>Complete sequence of chromosome of Haliscomenobacter hydrossis DSM 1100.</title>
        <authorList>
            <consortium name="US DOE Joint Genome Institute (JGI-PGF)"/>
            <person name="Lucas S."/>
            <person name="Han J."/>
            <person name="Lapidus A."/>
            <person name="Bruce D."/>
            <person name="Goodwin L."/>
            <person name="Pitluck S."/>
            <person name="Peters L."/>
            <person name="Kyrpides N."/>
            <person name="Mavromatis K."/>
            <person name="Ivanova N."/>
            <person name="Ovchinnikova G."/>
            <person name="Pagani I."/>
            <person name="Daligault H."/>
            <person name="Detter J.C."/>
            <person name="Han C."/>
            <person name="Land M."/>
            <person name="Hauser L."/>
            <person name="Markowitz V."/>
            <person name="Cheng J.-F."/>
            <person name="Hugenholtz P."/>
            <person name="Woyke T."/>
            <person name="Wu D."/>
            <person name="Verbarg S."/>
            <person name="Frueling A."/>
            <person name="Brambilla E."/>
            <person name="Klenk H.-P."/>
            <person name="Eisen J.A."/>
        </authorList>
    </citation>
    <scope>NUCLEOTIDE SEQUENCE</scope>
    <source>
        <strain>DSM 1100</strain>
    </source>
</reference>
<protein>
    <recommendedName>
        <fullName evidence="4">Lipoprotein</fullName>
    </recommendedName>
</protein>
<dbReference type="HOGENOM" id="CLU_1832367_0_0_10"/>
<proteinExistence type="predicted"/>
<organism evidence="2 3">
    <name type="scientific">Haliscomenobacter hydrossis (strain ATCC 27775 / DSM 1100 / LMG 10767 / O)</name>
    <dbReference type="NCBI Taxonomy" id="760192"/>
    <lineage>
        <taxon>Bacteria</taxon>
        <taxon>Pseudomonadati</taxon>
        <taxon>Bacteroidota</taxon>
        <taxon>Saprospiria</taxon>
        <taxon>Saprospirales</taxon>
        <taxon>Haliscomenobacteraceae</taxon>
        <taxon>Haliscomenobacter</taxon>
    </lineage>
</organism>
<evidence type="ECO:0000256" key="1">
    <source>
        <dbReference type="SAM" id="SignalP"/>
    </source>
</evidence>
<sequence>MRRMGKRWRILVKYCLCSTLIASLFLLCTACLSKKEYTEEEIKTLIDRELNRKISEYRNAKIKSCQEEALREATRIVDSLLIVEAYFERDTLSRPPKPVKPNEDIPKIKGPDTIQLKPLFEGKRKKVKIDTIGKKNKGIQ</sequence>
<dbReference type="STRING" id="760192.Halhy_2555"/>
<keyword evidence="1" id="KW-0732">Signal</keyword>
<gene>
    <name evidence="2" type="ordered locus">Halhy_2555</name>
</gene>
<keyword evidence="3" id="KW-1185">Reference proteome</keyword>
<evidence type="ECO:0008006" key="4">
    <source>
        <dbReference type="Google" id="ProtNLM"/>
    </source>
</evidence>
<name>F4KYM2_HALH1</name>
<dbReference type="KEGG" id="hhy:Halhy_2555"/>
<evidence type="ECO:0000313" key="2">
    <source>
        <dbReference type="EMBL" id="AEE50428.1"/>
    </source>
</evidence>
<dbReference type="AlphaFoldDB" id="F4KYM2"/>
<reference evidence="2 3" key="1">
    <citation type="journal article" date="2011" name="Stand. Genomic Sci.">
        <title>Complete genome sequence of Haliscomenobacter hydrossis type strain (O).</title>
        <authorList>
            <consortium name="US DOE Joint Genome Institute (JGI-PGF)"/>
            <person name="Daligault H."/>
            <person name="Lapidus A."/>
            <person name="Zeytun A."/>
            <person name="Nolan M."/>
            <person name="Lucas S."/>
            <person name="Del Rio T.G."/>
            <person name="Tice H."/>
            <person name="Cheng J.F."/>
            <person name="Tapia R."/>
            <person name="Han C."/>
            <person name="Goodwin L."/>
            <person name="Pitluck S."/>
            <person name="Liolios K."/>
            <person name="Pagani I."/>
            <person name="Ivanova N."/>
            <person name="Huntemann M."/>
            <person name="Mavromatis K."/>
            <person name="Mikhailova N."/>
            <person name="Pati A."/>
            <person name="Chen A."/>
            <person name="Palaniappan K."/>
            <person name="Land M."/>
            <person name="Hauser L."/>
            <person name="Brambilla E.M."/>
            <person name="Rohde M."/>
            <person name="Verbarg S."/>
            <person name="Goker M."/>
            <person name="Bristow J."/>
            <person name="Eisen J.A."/>
            <person name="Markowitz V."/>
            <person name="Hugenholtz P."/>
            <person name="Kyrpides N.C."/>
            <person name="Klenk H.P."/>
            <person name="Woyke T."/>
        </authorList>
    </citation>
    <scope>NUCLEOTIDE SEQUENCE [LARGE SCALE GENOMIC DNA]</scope>
    <source>
        <strain evidence="3">ATCC 27775 / DSM 1100 / LMG 10767 / O</strain>
    </source>
</reference>